<proteinExistence type="predicted"/>
<evidence type="ECO:0000313" key="4">
    <source>
        <dbReference type="Proteomes" id="UP000757103"/>
    </source>
</evidence>
<comment type="caution">
    <text evidence="3">The sequence shown here is derived from an EMBL/GenBank/DDBJ whole genome shotgun (WGS) entry which is preliminary data.</text>
</comment>
<organism evidence="3 4">
    <name type="scientific">Barnesiella viscericola</name>
    <dbReference type="NCBI Taxonomy" id="397865"/>
    <lineage>
        <taxon>Bacteria</taxon>
        <taxon>Pseudomonadati</taxon>
        <taxon>Bacteroidota</taxon>
        <taxon>Bacteroidia</taxon>
        <taxon>Bacteroidales</taxon>
        <taxon>Barnesiellaceae</taxon>
        <taxon>Barnesiella</taxon>
    </lineage>
</organism>
<dbReference type="RefSeq" id="WP_273305198.1">
    <property type="nucleotide sequence ID" value="NZ_DYUD01000008.1"/>
</dbReference>
<dbReference type="SUPFAM" id="SSF56925">
    <property type="entry name" value="OMPA-like"/>
    <property type="match status" value="1"/>
</dbReference>
<dbReference type="Proteomes" id="UP000757103">
    <property type="component" value="Unassembled WGS sequence"/>
</dbReference>
<evidence type="ECO:0000259" key="2">
    <source>
        <dbReference type="Pfam" id="PF13568"/>
    </source>
</evidence>
<evidence type="ECO:0000313" key="3">
    <source>
        <dbReference type="EMBL" id="HJG88089.1"/>
    </source>
</evidence>
<gene>
    <name evidence="3" type="ORF">K8U91_01240</name>
</gene>
<dbReference type="Pfam" id="PF13568">
    <property type="entry name" value="OMP_b-brl_2"/>
    <property type="match status" value="1"/>
</dbReference>
<sequence length="225" mass="25502">MKLLRYILLLTAIVTCQTGWAQRSDYEPEITVGVKGGTTLSRVSFTPTVTQALLLGYTGGVSVRYIEEKYFGLIAEVNFTQAGWNETFDTDPYTYSHTLNYVTVPFLTHFFFGNRVVRGFINAGPQIGFLLGDSYKSSFDINNLPEFSQKSKVKEIYTMDIAHKIDYGIMAGAGIEFRIRKSHGIVLEGRYYYGLGDIFKNRKKDVFSASHNQIITISLGYLYHF</sequence>
<dbReference type="AlphaFoldDB" id="A0A921SUB5"/>
<feature type="chain" id="PRO_5037134736" evidence="1">
    <location>
        <begin position="22"/>
        <end position="225"/>
    </location>
</feature>
<accession>A0A921SUB5</accession>
<feature type="signal peptide" evidence="1">
    <location>
        <begin position="1"/>
        <end position="21"/>
    </location>
</feature>
<feature type="domain" description="Outer membrane protein beta-barrel" evidence="2">
    <location>
        <begin position="21"/>
        <end position="199"/>
    </location>
</feature>
<keyword evidence="1" id="KW-0732">Signal</keyword>
<dbReference type="EMBL" id="DYUD01000008">
    <property type="protein sequence ID" value="HJG88089.1"/>
    <property type="molecule type" value="Genomic_DNA"/>
</dbReference>
<dbReference type="InterPro" id="IPR011250">
    <property type="entry name" value="OMP/PagP_B-barrel"/>
</dbReference>
<evidence type="ECO:0000256" key="1">
    <source>
        <dbReference type="SAM" id="SignalP"/>
    </source>
</evidence>
<dbReference type="InterPro" id="IPR025665">
    <property type="entry name" value="Beta-barrel_OMP_2"/>
</dbReference>
<name>A0A921SUB5_9BACT</name>
<reference evidence="3" key="1">
    <citation type="journal article" date="2021" name="PeerJ">
        <title>Extensive microbial diversity within the chicken gut microbiome revealed by metagenomics and culture.</title>
        <authorList>
            <person name="Gilroy R."/>
            <person name="Ravi A."/>
            <person name="Getino M."/>
            <person name="Pursley I."/>
            <person name="Horton D.L."/>
            <person name="Alikhan N.F."/>
            <person name="Baker D."/>
            <person name="Gharbi K."/>
            <person name="Hall N."/>
            <person name="Watson M."/>
            <person name="Adriaenssens E.M."/>
            <person name="Foster-Nyarko E."/>
            <person name="Jarju S."/>
            <person name="Secka A."/>
            <person name="Antonio M."/>
            <person name="Oren A."/>
            <person name="Chaudhuri R.R."/>
            <person name="La Ragione R."/>
            <person name="Hildebrand F."/>
            <person name="Pallen M.J."/>
        </authorList>
    </citation>
    <scope>NUCLEOTIDE SEQUENCE</scope>
    <source>
        <strain evidence="3">CHK121-7720</strain>
    </source>
</reference>
<protein>
    <submittedName>
        <fullName evidence="3">PorT family protein</fullName>
    </submittedName>
</protein>
<reference evidence="3" key="2">
    <citation type="submission" date="2021-09" db="EMBL/GenBank/DDBJ databases">
        <authorList>
            <person name="Gilroy R."/>
        </authorList>
    </citation>
    <scope>NUCLEOTIDE SEQUENCE</scope>
    <source>
        <strain evidence="3">CHK121-7720</strain>
    </source>
</reference>